<dbReference type="AlphaFoldDB" id="A0A7S0GS78"/>
<evidence type="ECO:0000256" key="3">
    <source>
        <dbReference type="ARBA" id="ARBA00012664"/>
    </source>
</evidence>
<dbReference type="EC" id="2.5.1.78" evidence="3 7"/>
<dbReference type="InterPro" id="IPR002180">
    <property type="entry name" value="LS/RS"/>
</dbReference>
<dbReference type="EMBL" id="HBEN01003257">
    <property type="protein sequence ID" value="CAD8433619.1"/>
    <property type="molecule type" value="Transcribed_RNA"/>
</dbReference>
<dbReference type="UniPathway" id="UPA00275">
    <property type="reaction ID" value="UER00404"/>
</dbReference>
<dbReference type="PANTHER" id="PTHR21058">
    <property type="entry name" value="6,7-DIMETHYL-8-RIBITYLLUMAZINE SYNTHASE DMRL SYNTHASE LUMAZINE SYNTHASE"/>
    <property type="match status" value="1"/>
</dbReference>
<organism evidence="9">
    <name type="scientific">Micromonas pusilla</name>
    <name type="common">Picoplanktonic green alga</name>
    <name type="synonym">Chromulina pusilla</name>
    <dbReference type="NCBI Taxonomy" id="38833"/>
    <lineage>
        <taxon>Eukaryota</taxon>
        <taxon>Viridiplantae</taxon>
        <taxon>Chlorophyta</taxon>
        <taxon>Mamiellophyceae</taxon>
        <taxon>Mamiellales</taxon>
        <taxon>Mamiellaceae</taxon>
        <taxon>Micromonas</taxon>
    </lineage>
</organism>
<reference evidence="9" key="1">
    <citation type="submission" date="2021-01" db="EMBL/GenBank/DDBJ databases">
        <authorList>
            <person name="Corre E."/>
            <person name="Pelletier E."/>
            <person name="Niang G."/>
            <person name="Scheremetjew M."/>
            <person name="Finn R."/>
            <person name="Kale V."/>
            <person name="Holt S."/>
            <person name="Cochrane G."/>
            <person name="Meng A."/>
            <person name="Brown T."/>
            <person name="Cohen L."/>
        </authorList>
    </citation>
    <scope>NUCLEOTIDE SEQUENCE</scope>
    <source>
        <strain evidence="9">CCAC1681</strain>
    </source>
</reference>
<sequence length="246" mass="25976">MSSAYAALGVSTRAAALGGFSAKPARRVRASRAVTAQAAKADDAKRKAAKTAPAADGEKAKLPKEYTFHTPGSVQETDDEVVFAHQTPEEADKWANATVSHVGDDSHAPVHVGVVIGEFHNTLMDRMLEDARVAAVSMNAVIDEVVWVPGTYEAPLVVEKMLASDLDAVVVVGYIEKGSTLHGQEMGATCSLVFKQLELEYSKPVGMGIIGPGATAEQAEGRVAYAGNAMRAAIRMARFLAKPEVN</sequence>
<evidence type="ECO:0000256" key="5">
    <source>
        <dbReference type="ARBA" id="ARBA00022679"/>
    </source>
</evidence>
<proteinExistence type="inferred from homology"/>
<evidence type="ECO:0000256" key="2">
    <source>
        <dbReference type="ARBA" id="ARBA00007424"/>
    </source>
</evidence>
<dbReference type="GO" id="GO:0009349">
    <property type="term" value="C:riboflavin synthase complex"/>
    <property type="evidence" value="ECO:0007669"/>
    <property type="project" value="UniProtKB-UniRule"/>
</dbReference>
<keyword evidence="4 7" id="KW-0686">Riboflavin biosynthesis</keyword>
<name>A0A7S0GS78_MICPS</name>
<gene>
    <name evidence="9" type="ORF">MSP1401_LOCUS2639</name>
</gene>
<dbReference type="SUPFAM" id="SSF52121">
    <property type="entry name" value="Lumazine synthase"/>
    <property type="match status" value="1"/>
</dbReference>
<evidence type="ECO:0000313" key="9">
    <source>
        <dbReference type="EMBL" id="CAD8433619.1"/>
    </source>
</evidence>
<dbReference type="GO" id="GO:0000906">
    <property type="term" value="F:6,7-dimethyl-8-ribityllumazine synthase activity"/>
    <property type="evidence" value="ECO:0007669"/>
    <property type="project" value="UniProtKB-EC"/>
</dbReference>
<dbReference type="Gene3D" id="3.40.50.960">
    <property type="entry name" value="Lumazine/riboflavin synthase"/>
    <property type="match status" value="1"/>
</dbReference>
<comment type="similarity">
    <text evidence="2 7">Belongs to the DMRL synthase family.</text>
</comment>
<evidence type="ECO:0000256" key="1">
    <source>
        <dbReference type="ARBA" id="ARBA00004917"/>
    </source>
</evidence>
<accession>A0A7S0GS78</accession>
<comment type="pathway">
    <text evidence="1 7">Cofactor biosynthesis; riboflavin biosynthesis; riboflavin from 2-hydroxy-3-oxobutyl phosphate and 5-amino-6-(D-ribitylamino)uracil: step 1/2.</text>
</comment>
<dbReference type="InterPro" id="IPR034964">
    <property type="entry name" value="LS"/>
</dbReference>
<feature type="region of interest" description="Disordered" evidence="8">
    <location>
        <begin position="21"/>
        <end position="72"/>
    </location>
</feature>
<evidence type="ECO:0000256" key="8">
    <source>
        <dbReference type="SAM" id="MobiDB-lite"/>
    </source>
</evidence>
<feature type="compositionally biased region" description="Basic and acidic residues" evidence="8">
    <location>
        <begin position="56"/>
        <end position="67"/>
    </location>
</feature>
<protein>
    <recommendedName>
        <fullName evidence="3 7">6,7-dimethyl-8-ribityllumazine synthase</fullName>
        <shortName evidence="7">DMRL synthase</shortName>
        <ecNumber evidence="3 7">2.5.1.78</ecNumber>
    </recommendedName>
</protein>
<comment type="function">
    <text evidence="7">Catalyzes the formation of 6,7-dimethyl-8-ribityllumazine by condensation of 5-amino-6-(D-ribitylamino)uracil with 3,4-dihydroxy-2-butanone 4-phosphate. This is the penultimate step in the biosynthesis of riboflavin.</text>
</comment>
<comment type="catalytic activity">
    <reaction evidence="6 7">
        <text>(2S)-2-hydroxy-3-oxobutyl phosphate + 5-amino-6-(D-ribitylamino)uracil = 6,7-dimethyl-8-(1-D-ribityl)lumazine + phosphate + 2 H2O + H(+)</text>
        <dbReference type="Rhea" id="RHEA:26152"/>
        <dbReference type="ChEBI" id="CHEBI:15377"/>
        <dbReference type="ChEBI" id="CHEBI:15378"/>
        <dbReference type="ChEBI" id="CHEBI:15934"/>
        <dbReference type="ChEBI" id="CHEBI:43474"/>
        <dbReference type="ChEBI" id="CHEBI:58201"/>
        <dbReference type="ChEBI" id="CHEBI:58830"/>
        <dbReference type="EC" id="2.5.1.78"/>
    </reaction>
</comment>
<dbReference type="InterPro" id="IPR036467">
    <property type="entry name" value="LS/RS_sf"/>
</dbReference>
<dbReference type="Pfam" id="PF00885">
    <property type="entry name" value="DMRL_synthase"/>
    <property type="match status" value="1"/>
</dbReference>
<keyword evidence="5 7" id="KW-0808">Transferase</keyword>
<evidence type="ECO:0000256" key="7">
    <source>
        <dbReference type="RuleBase" id="RU003795"/>
    </source>
</evidence>
<evidence type="ECO:0000256" key="6">
    <source>
        <dbReference type="ARBA" id="ARBA00048785"/>
    </source>
</evidence>
<dbReference type="PANTHER" id="PTHR21058:SF0">
    <property type="entry name" value="6,7-DIMETHYL-8-RIBITYLLUMAZINE SYNTHASE"/>
    <property type="match status" value="1"/>
</dbReference>
<dbReference type="GO" id="GO:0009231">
    <property type="term" value="P:riboflavin biosynthetic process"/>
    <property type="evidence" value="ECO:0007669"/>
    <property type="project" value="UniProtKB-UniPathway"/>
</dbReference>
<evidence type="ECO:0000256" key="4">
    <source>
        <dbReference type="ARBA" id="ARBA00022619"/>
    </source>
</evidence>